<evidence type="ECO:0000313" key="4">
    <source>
        <dbReference type="Proteomes" id="UP000297248"/>
    </source>
</evidence>
<feature type="signal peptide" evidence="1">
    <location>
        <begin position="1"/>
        <end position="24"/>
    </location>
</feature>
<dbReference type="OrthoDB" id="786197at2"/>
<dbReference type="InterPro" id="IPR028082">
    <property type="entry name" value="Peripla_BP_I"/>
</dbReference>
<accession>A0A4Y8A761</accession>
<dbReference type="PANTHER" id="PTHR35271">
    <property type="entry name" value="ABC TRANSPORTER, SUBSTRATE-BINDING LIPOPROTEIN-RELATED"/>
    <property type="match status" value="1"/>
</dbReference>
<name>A0A4Y8A761_9SPHI</name>
<dbReference type="SUPFAM" id="SSF53822">
    <property type="entry name" value="Periplasmic binding protein-like I"/>
    <property type="match status" value="1"/>
</dbReference>
<protein>
    <submittedName>
        <fullName evidence="2">ABC transport system substrate-binding protein</fullName>
    </submittedName>
    <submittedName>
        <fullName evidence="3">ABC transporter substrate-binding protein</fullName>
    </submittedName>
</protein>
<organism evidence="3 4">
    <name type="scientific">Mucilaginibacter phyllosphaerae</name>
    <dbReference type="NCBI Taxonomy" id="1812349"/>
    <lineage>
        <taxon>Bacteria</taxon>
        <taxon>Pseudomonadati</taxon>
        <taxon>Bacteroidota</taxon>
        <taxon>Sphingobacteriia</taxon>
        <taxon>Sphingobacteriales</taxon>
        <taxon>Sphingobacteriaceae</taxon>
        <taxon>Mucilaginibacter</taxon>
    </lineage>
</organism>
<dbReference type="Gene3D" id="3.40.50.2300">
    <property type="match status" value="2"/>
</dbReference>
<dbReference type="EMBL" id="JACIEG010000007">
    <property type="protein sequence ID" value="MBB3970844.1"/>
    <property type="molecule type" value="Genomic_DNA"/>
</dbReference>
<proteinExistence type="predicted"/>
<dbReference type="CDD" id="cd06325">
    <property type="entry name" value="PBP1_ABC_unchar_transporter"/>
    <property type="match status" value="1"/>
</dbReference>
<reference evidence="3 4" key="1">
    <citation type="journal article" date="2016" name="Int. J. Syst. Evol. Microbiol.">
        <title>Proposal of Mucilaginibacter phyllosphaerae sp. nov. isolated from the phyllosphere of Galium album.</title>
        <authorList>
            <person name="Aydogan E.L."/>
            <person name="Busse H.J."/>
            <person name="Moser G."/>
            <person name="Muller C."/>
            <person name="Kampfer P."/>
            <person name="Glaeser S.P."/>
        </authorList>
    </citation>
    <scope>NUCLEOTIDE SEQUENCE [LARGE SCALE GENOMIC DNA]</scope>
    <source>
        <strain evidence="3 4">PP-F2FG21</strain>
    </source>
</reference>
<evidence type="ECO:0000256" key="1">
    <source>
        <dbReference type="SAM" id="SignalP"/>
    </source>
</evidence>
<feature type="chain" id="PRO_5044616293" evidence="1">
    <location>
        <begin position="25"/>
        <end position="324"/>
    </location>
</feature>
<evidence type="ECO:0000313" key="3">
    <source>
        <dbReference type="EMBL" id="TEW64220.1"/>
    </source>
</evidence>
<dbReference type="InterPro" id="IPR007487">
    <property type="entry name" value="ABC_transpt-TYRBP-like"/>
</dbReference>
<dbReference type="Proteomes" id="UP000583101">
    <property type="component" value="Unassembled WGS sequence"/>
</dbReference>
<keyword evidence="1" id="KW-0732">Signal</keyword>
<dbReference type="Proteomes" id="UP000297248">
    <property type="component" value="Unassembled WGS sequence"/>
</dbReference>
<dbReference type="Pfam" id="PF04392">
    <property type="entry name" value="ABC_sub_bind"/>
    <property type="match status" value="1"/>
</dbReference>
<comment type="caution">
    <text evidence="3">The sequence shown here is derived from an EMBL/GenBank/DDBJ whole genome shotgun (WGS) entry which is preliminary data.</text>
</comment>
<dbReference type="RefSeq" id="WP_134337862.1">
    <property type="nucleotide sequence ID" value="NZ_BMCZ01000002.1"/>
</dbReference>
<gene>
    <name evidence="3" type="ORF">E2R65_17890</name>
    <name evidence="2" type="ORF">GGR35_003470</name>
</gene>
<dbReference type="PANTHER" id="PTHR35271:SF1">
    <property type="entry name" value="ABC TRANSPORTER, SUBSTRATE-BINDING LIPOPROTEIN"/>
    <property type="match status" value="1"/>
</dbReference>
<dbReference type="EMBL" id="SNQG01000007">
    <property type="protein sequence ID" value="TEW64220.1"/>
    <property type="molecule type" value="Genomic_DNA"/>
</dbReference>
<dbReference type="AlphaFoldDB" id="A0A4Y8A761"/>
<dbReference type="PROSITE" id="PS51257">
    <property type="entry name" value="PROKAR_LIPOPROTEIN"/>
    <property type="match status" value="1"/>
</dbReference>
<evidence type="ECO:0000313" key="2">
    <source>
        <dbReference type="EMBL" id="MBB3970844.1"/>
    </source>
</evidence>
<reference evidence="2 5" key="3">
    <citation type="submission" date="2020-08" db="EMBL/GenBank/DDBJ databases">
        <title>Genomic Encyclopedia of Type Strains, Phase IV (KMG-IV): sequencing the most valuable type-strain genomes for metagenomic binning, comparative biology and taxonomic classification.</title>
        <authorList>
            <person name="Goeker M."/>
        </authorList>
    </citation>
    <scope>NUCLEOTIDE SEQUENCE [LARGE SCALE GENOMIC DNA]</scope>
    <source>
        <strain evidence="2 5">DSM 100995</strain>
    </source>
</reference>
<evidence type="ECO:0000313" key="5">
    <source>
        <dbReference type="Proteomes" id="UP000583101"/>
    </source>
</evidence>
<keyword evidence="5" id="KW-1185">Reference proteome</keyword>
<sequence>MKFARVLFAVATVAIIIISCSSSKKGNTPVVGFVDAFEDATIAQAKYGFIDALKKNGFNEEQKTVKIEYRNAQGSIPTLTQIVNYFVSNQVTLLATSTTLSTVAAIQKTKIIPIFQMVSPTPERMKVISANGKAPANLYGTMEELNYIDTSFAIIPQLLKPKGAQLIIGMIYNQSEPQSADALQRIQGLAAKLNVKVIALPLNSSADAQLVTQALLNKNIDAFFANPDNTVFAAFETILKSCNEKNIPIFTSEAGLVQRGAVAAFGADIYQWGYQSGLQAAQYLKTHKTDGLKLEMVKIRKRVYNPAAAKKYHISIPADFEAVK</sequence>
<reference evidence="3" key="2">
    <citation type="submission" date="2019-03" db="EMBL/GenBank/DDBJ databases">
        <authorList>
            <person name="Yan Y.-Q."/>
            <person name="Du Z.-J."/>
        </authorList>
    </citation>
    <scope>NUCLEOTIDE SEQUENCE</scope>
    <source>
        <strain evidence="3">PP-F2FG21</strain>
    </source>
</reference>